<feature type="region of interest" description="Disordered" evidence="2">
    <location>
        <begin position="556"/>
        <end position="599"/>
    </location>
</feature>
<feature type="coiled-coil region" evidence="1">
    <location>
        <begin position="16"/>
        <end position="89"/>
    </location>
</feature>
<feature type="compositionally biased region" description="Gly residues" evidence="2">
    <location>
        <begin position="569"/>
        <end position="579"/>
    </location>
</feature>
<keyword evidence="4" id="KW-1185">Reference proteome</keyword>
<feature type="compositionally biased region" description="Polar residues" evidence="2">
    <location>
        <begin position="556"/>
        <end position="566"/>
    </location>
</feature>
<dbReference type="OMA" id="RASAMHE"/>
<sequence>MEASPGRELVHVRLDLEALQEVTKLLQNENSRLRQMIHEASAEHVHQLREIVDAKIHLETQLAELKVDLEHSRSERSRLESELVEAVSERRRQSQTVQDVRRQVDGRLQRLVEELRRRDEEVHTLEFHNKELERTVERARLAELANSGREDEVRNLRAQLAALQGEASTAHQEAAALRTELRLTKERNAIPELHAQAIGAEAAAVLPLYRQWANFVEQNVISIEDGLESICDSVIDAEFFIQYGVENASAAALPDRKRLAAMKRMDRERLSAQHQLMMQASANSDNDSTALTVQAIRASCDASRYTVGKCTSSIVQLKELMVSLHNRITSNASHGNGGAQMNLAHASFAAADASRASAMHEVGLVENLRHEVQQQHHTSAKLRETIAQKDERITELSRGLLEADSKTNAIDGVAKQAQREADRKQSEIDSLKKTEGKLRDVQRELQDRVKSLEKELGELQRDLQERGIREERMRSVLEESREKRLTLKRQKDELLEEVQDLRNTIAMQSKDLKQSADLTSSVAMELERTKLALEVELQSQEESHVRASADSTLFSQWKQQYQTQHPPQLGGGGGSGGSGNTTAGSSRVVLVQGSSRNRR</sequence>
<evidence type="ECO:0000256" key="1">
    <source>
        <dbReference type="SAM" id="Coils"/>
    </source>
</evidence>
<dbReference type="EMBL" id="CYKH01001815">
    <property type="protein sequence ID" value="CUG90349.1"/>
    <property type="molecule type" value="Genomic_DNA"/>
</dbReference>
<feature type="coiled-coil region" evidence="1">
    <location>
        <begin position="414"/>
        <end position="543"/>
    </location>
</feature>
<accession>A0A0S4JM46</accession>
<organism evidence="3 4">
    <name type="scientific">Bodo saltans</name>
    <name type="common">Flagellated protozoan</name>
    <dbReference type="NCBI Taxonomy" id="75058"/>
    <lineage>
        <taxon>Eukaryota</taxon>
        <taxon>Discoba</taxon>
        <taxon>Euglenozoa</taxon>
        <taxon>Kinetoplastea</taxon>
        <taxon>Metakinetoplastina</taxon>
        <taxon>Eubodonida</taxon>
        <taxon>Bodonidae</taxon>
        <taxon>Bodo</taxon>
    </lineage>
</organism>
<evidence type="ECO:0000256" key="2">
    <source>
        <dbReference type="SAM" id="MobiDB-lite"/>
    </source>
</evidence>
<gene>
    <name evidence="3" type="ORF">BSAL_26265</name>
</gene>
<evidence type="ECO:0000313" key="4">
    <source>
        <dbReference type="Proteomes" id="UP000051952"/>
    </source>
</evidence>
<reference evidence="4" key="1">
    <citation type="submission" date="2015-09" db="EMBL/GenBank/DDBJ databases">
        <authorList>
            <consortium name="Pathogen Informatics"/>
        </authorList>
    </citation>
    <scope>NUCLEOTIDE SEQUENCE [LARGE SCALE GENOMIC DNA]</scope>
    <source>
        <strain evidence="4">Lake Konstanz</strain>
    </source>
</reference>
<dbReference type="VEuPathDB" id="TriTrypDB:BSAL_26265"/>
<proteinExistence type="predicted"/>
<feature type="coiled-coil region" evidence="1">
    <location>
        <begin position="146"/>
        <end position="180"/>
    </location>
</feature>
<dbReference type="AlphaFoldDB" id="A0A0S4JM46"/>
<protein>
    <submittedName>
        <fullName evidence="3">Uncharacterized protein</fullName>
    </submittedName>
</protein>
<name>A0A0S4JM46_BODSA</name>
<evidence type="ECO:0000313" key="3">
    <source>
        <dbReference type="EMBL" id="CUG90349.1"/>
    </source>
</evidence>
<dbReference type="Proteomes" id="UP000051952">
    <property type="component" value="Unassembled WGS sequence"/>
</dbReference>
<keyword evidence="1" id="KW-0175">Coiled coil</keyword>